<evidence type="ECO:0000313" key="3">
    <source>
        <dbReference type="Proteomes" id="UP000199520"/>
    </source>
</evidence>
<gene>
    <name evidence="2" type="ORF">SAMN04490355_10944</name>
</gene>
<feature type="region of interest" description="Disordered" evidence="1">
    <location>
        <begin position="1"/>
        <end position="25"/>
    </location>
</feature>
<accession>A0A1I4QBX2</accession>
<dbReference type="Proteomes" id="UP000199520">
    <property type="component" value="Unassembled WGS sequence"/>
</dbReference>
<reference evidence="3" key="1">
    <citation type="submission" date="2016-10" db="EMBL/GenBank/DDBJ databases">
        <authorList>
            <person name="Varghese N."/>
            <person name="Submissions S."/>
        </authorList>
    </citation>
    <scope>NUCLEOTIDE SEQUENCE [LARGE SCALE GENOMIC DNA]</scope>
    <source>
        <strain evidence="3">DSM 13327</strain>
    </source>
</reference>
<dbReference type="STRING" id="1123291.SAMN04490355_10944"/>
<sequence length="76" mass="8363">MDNDEQEQAIADTAEEVQSVAASDEPVAPKIPATRIIASKRFSGKYNRDLLTALLTEDSYTISEAEKILDDFMGVE</sequence>
<dbReference type="EMBL" id="FOTS01000094">
    <property type="protein sequence ID" value="SFM37601.1"/>
    <property type="molecule type" value="Genomic_DNA"/>
</dbReference>
<organism evidence="2 3">
    <name type="scientific">Pelosinus propionicus DSM 13327</name>
    <dbReference type="NCBI Taxonomy" id="1123291"/>
    <lineage>
        <taxon>Bacteria</taxon>
        <taxon>Bacillati</taxon>
        <taxon>Bacillota</taxon>
        <taxon>Negativicutes</taxon>
        <taxon>Selenomonadales</taxon>
        <taxon>Sporomusaceae</taxon>
        <taxon>Pelosinus</taxon>
    </lineage>
</organism>
<dbReference type="RefSeq" id="WP_090944574.1">
    <property type="nucleotide sequence ID" value="NZ_FOTS01000094.1"/>
</dbReference>
<keyword evidence="3" id="KW-1185">Reference proteome</keyword>
<evidence type="ECO:0000256" key="1">
    <source>
        <dbReference type="SAM" id="MobiDB-lite"/>
    </source>
</evidence>
<proteinExistence type="predicted"/>
<protein>
    <submittedName>
        <fullName evidence="2">Uncharacterized protein</fullName>
    </submittedName>
</protein>
<dbReference type="AlphaFoldDB" id="A0A1I4QBX2"/>
<name>A0A1I4QBX2_9FIRM</name>
<evidence type="ECO:0000313" key="2">
    <source>
        <dbReference type="EMBL" id="SFM37601.1"/>
    </source>
</evidence>